<dbReference type="InterPro" id="IPR051000">
    <property type="entry name" value="Homeobox_DNA-bind_prot"/>
</dbReference>
<evidence type="ECO:0000256" key="4">
    <source>
        <dbReference type="ARBA" id="ARBA00023242"/>
    </source>
</evidence>
<dbReference type="GO" id="GO:0006357">
    <property type="term" value="P:regulation of transcription by RNA polymerase II"/>
    <property type="evidence" value="ECO:0007669"/>
    <property type="project" value="TreeGrafter"/>
</dbReference>
<gene>
    <name evidence="9" type="ORF">EC973_004785</name>
</gene>
<feature type="compositionally biased region" description="Low complexity" evidence="7">
    <location>
        <begin position="153"/>
        <end position="162"/>
    </location>
</feature>
<reference evidence="9" key="1">
    <citation type="submission" date="2020-01" db="EMBL/GenBank/DDBJ databases">
        <title>Genome Sequencing of Three Apophysomyces-Like Fungal Strains Confirms a Novel Fungal Genus in the Mucoromycota with divergent Burkholderia-like Endosymbiotic Bacteria.</title>
        <authorList>
            <person name="Stajich J.E."/>
            <person name="Macias A.M."/>
            <person name="Carter-House D."/>
            <person name="Lovett B."/>
            <person name="Kasson L.R."/>
            <person name="Berry K."/>
            <person name="Grigoriev I."/>
            <person name="Chang Y."/>
            <person name="Spatafora J."/>
            <person name="Kasson M.T."/>
        </authorList>
    </citation>
    <scope>NUCLEOTIDE SEQUENCE</scope>
    <source>
        <strain evidence="9">NRRL A-21654</strain>
    </source>
</reference>
<dbReference type="EMBL" id="JABAYA010000027">
    <property type="protein sequence ID" value="KAF7729255.1"/>
    <property type="molecule type" value="Genomic_DNA"/>
</dbReference>
<dbReference type="OrthoDB" id="6159439at2759"/>
<proteinExistence type="predicted"/>
<dbReference type="GO" id="GO:0005634">
    <property type="term" value="C:nucleus"/>
    <property type="evidence" value="ECO:0007669"/>
    <property type="project" value="UniProtKB-SubCell"/>
</dbReference>
<keyword evidence="10" id="KW-1185">Reference proteome</keyword>
<feature type="region of interest" description="Disordered" evidence="7">
    <location>
        <begin position="151"/>
        <end position="176"/>
    </location>
</feature>
<keyword evidence="2 5" id="KW-0238">DNA-binding</keyword>
<evidence type="ECO:0000313" key="10">
    <source>
        <dbReference type="Proteomes" id="UP000605846"/>
    </source>
</evidence>
<keyword evidence="4 5" id="KW-0539">Nucleus</keyword>
<dbReference type="Proteomes" id="UP000605846">
    <property type="component" value="Unassembled WGS sequence"/>
</dbReference>
<dbReference type="SMART" id="SM00389">
    <property type="entry name" value="HOX"/>
    <property type="match status" value="1"/>
</dbReference>
<evidence type="ECO:0000259" key="8">
    <source>
        <dbReference type="PROSITE" id="PS50071"/>
    </source>
</evidence>
<dbReference type="GO" id="GO:0030154">
    <property type="term" value="P:cell differentiation"/>
    <property type="evidence" value="ECO:0007669"/>
    <property type="project" value="TreeGrafter"/>
</dbReference>
<name>A0A8H7BXG0_9FUNG</name>
<dbReference type="PANTHER" id="PTHR24324:SF5">
    <property type="entry name" value="HEMATOPOIETICALLY-EXPRESSED HOMEOBOX PROTEIN HHEX"/>
    <property type="match status" value="1"/>
</dbReference>
<dbReference type="InterPro" id="IPR009057">
    <property type="entry name" value="Homeodomain-like_sf"/>
</dbReference>
<protein>
    <recommendedName>
        <fullName evidence="8">Homeobox domain-containing protein</fullName>
    </recommendedName>
</protein>
<evidence type="ECO:0000256" key="7">
    <source>
        <dbReference type="SAM" id="MobiDB-lite"/>
    </source>
</evidence>
<evidence type="ECO:0000256" key="1">
    <source>
        <dbReference type="ARBA" id="ARBA00004123"/>
    </source>
</evidence>
<dbReference type="GO" id="GO:0000978">
    <property type="term" value="F:RNA polymerase II cis-regulatory region sequence-specific DNA binding"/>
    <property type="evidence" value="ECO:0007669"/>
    <property type="project" value="TreeGrafter"/>
</dbReference>
<accession>A0A8H7BXG0</accession>
<dbReference type="CDD" id="cd00086">
    <property type="entry name" value="homeodomain"/>
    <property type="match status" value="1"/>
</dbReference>
<dbReference type="SUPFAM" id="SSF46689">
    <property type="entry name" value="Homeodomain-like"/>
    <property type="match status" value="1"/>
</dbReference>
<dbReference type="Gene3D" id="1.10.10.60">
    <property type="entry name" value="Homeodomain-like"/>
    <property type="match status" value="1"/>
</dbReference>
<comment type="subcellular location">
    <subcellularLocation>
        <location evidence="1 5 6">Nucleus</location>
    </subcellularLocation>
</comment>
<evidence type="ECO:0000256" key="6">
    <source>
        <dbReference type="RuleBase" id="RU000682"/>
    </source>
</evidence>
<dbReference type="PANTHER" id="PTHR24324">
    <property type="entry name" value="HOMEOBOX PROTEIN HHEX"/>
    <property type="match status" value="1"/>
</dbReference>
<organism evidence="9 10">
    <name type="scientific">Apophysomyces ossiformis</name>
    <dbReference type="NCBI Taxonomy" id="679940"/>
    <lineage>
        <taxon>Eukaryota</taxon>
        <taxon>Fungi</taxon>
        <taxon>Fungi incertae sedis</taxon>
        <taxon>Mucoromycota</taxon>
        <taxon>Mucoromycotina</taxon>
        <taxon>Mucoromycetes</taxon>
        <taxon>Mucorales</taxon>
        <taxon>Mucorineae</taxon>
        <taxon>Mucoraceae</taxon>
        <taxon>Apophysomyces</taxon>
    </lineage>
</organism>
<evidence type="ECO:0000313" key="9">
    <source>
        <dbReference type="EMBL" id="KAF7729255.1"/>
    </source>
</evidence>
<dbReference type="InterPro" id="IPR001356">
    <property type="entry name" value="HD"/>
</dbReference>
<keyword evidence="3 5" id="KW-0371">Homeobox</keyword>
<evidence type="ECO:0000256" key="2">
    <source>
        <dbReference type="ARBA" id="ARBA00023125"/>
    </source>
</evidence>
<feature type="domain" description="Homeobox" evidence="8">
    <location>
        <begin position="60"/>
        <end position="120"/>
    </location>
</feature>
<dbReference type="PROSITE" id="PS50071">
    <property type="entry name" value="HOMEOBOX_2"/>
    <property type="match status" value="1"/>
</dbReference>
<dbReference type="AlphaFoldDB" id="A0A8H7BXG0"/>
<evidence type="ECO:0000256" key="5">
    <source>
        <dbReference type="PROSITE-ProRule" id="PRU00108"/>
    </source>
</evidence>
<sequence>MKNQYYLYYSTEDQMKLNRCTLPSLSDLFAPLHREQVATKSAVFHVSNFVPSSSSSIPSHLPKVKRKRASPFQLSVLNHVFNQTYFPSTELRIELGKLLGMSPRTVQIWFQNKRQSIRTQERILQKQHQCNHRLPPPITPPFSPPPYLDMDCTPRPQTSLPPLRLPPPSFTSPQPSLIYPELNSIHINRH</sequence>
<comment type="caution">
    <text evidence="9">The sequence shown here is derived from an EMBL/GenBank/DDBJ whole genome shotgun (WGS) entry which is preliminary data.</text>
</comment>
<dbReference type="Pfam" id="PF00046">
    <property type="entry name" value="Homeodomain"/>
    <property type="match status" value="1"/>
</dbReference>
<feature type="DNA-binding region" description="Homeobox" evidence="5">
    <location>
        <begin position="62"/>
        <end position="121"/>
    </location>
</feature>
<evidence type="ECO:0000256" key="3">
    <source>
        <dbReference type="ARBA" id="ARBA00023155"/>
    </source>
</evidence>